<organism evidence="2 3">
    <name type="scientific">Simiaoa sunii</name>
    <dbReference type="NCBI Taxonomy" id="2763672"/>
    <lineage>
        <taxon>Bacteria</taxon>
        <taxon>Bacillati</taxon>
        <taxon>Bacillota</taxon>
        <taxon>Clostridia</taxon>
        <taxon>Lachnospirales</taxon>
        <taxon>Lachnospiraceae</taxon>
        <taxon>Simiaoa</taxon>
    </lineage>
</organism>
<reference evidence="2 3" key="1">
    <citation type="submission" date="2020-08" db="EMBL/GenBank/DDBJ databases">
        <authorList>
            <person name="Liu C."/>
            <person name="Sun Q."/>
        </authorList>
    </citation>
    <scope>NUCLEOTIDE SEQUENCE [LARGE SCALE GENOMIC DNA]</scope>
    <source>
        <strain evidence="2 3">NSJ-8</strain>
    </source>
</reference>
<sequence length="102" mass="11690">MSVELKLPPIYHRNGKDCYLDPIRQKLIYITPEETVRQKVISYLTDTLKVPSDMIVVEQHLSHYGLNTKKRADIVIHKPDKDSYLHGGSINLTSNTPFSIVI</sequence>
<gene>
    <name evidence="2" type="ORF">H9Q77_14750</name>
</gene>
<keyword evidence="3" id="KW-1185">Reference proteome</keyword>
<name>A0A7G9FUR8_9FIRM</name>
<dbReference type="EMBL" id="CP060633">
    <property type="protein sequence ID" value="QNM02300.1"/>
    <property type="molecule type" value="Genomic_DNA"/>
</dbReference>
<dbReference type="InterPro" id="IPR029464">
    <property type="entry name" value="HSDR_N"/>
</dbReference>
<dbReference type="AlphaFoldDB" id="A0A7G9FUR8"/>
<evidence type="ECO:0000259" key="1">
    <source>
        <dbReference type="Pfam" id="PF13588"/>
    </source>
</evidence>
<feature type="domain" description="Type I restriction enzyme R protein N-terminal" evidence="1">
    <location>
        <begin position="32"/>
        <end position="84"/>
    </location>
</feature>
<dbReference type="KEGG" id="ssun:H9Q77_14750"/>
<protein>
    <submittedName>
        <fullName evidence="2">Type I restriction enzyme HsdR N-terminal domain-containing protein</fullName>
    </submittedName>
</protein>
<dbReference type="RefSeq" id="WP_249326030.1">
    <property type="nucleotide sequence ID" value="NZ_CP060633.1"/>
</dbReference>
<dbReference type="Pfam" id="PF13588">
    <property type="entry name" value="HSDR_N_2"/>
    <property type="match status" value="1"/>
</dbReference>
<evidence type="ECO:0000313" key="2">
    <source>
        <dbReference type="EMBL" id="QNM02300.1"/>
    </source>
</evidence>
<proteinExistence type="predicted"/>
<dbReference type="Proteomes" id="UP000515981">
    <property type="component" value="Chromosome"/>
</dbReference>
<evidence type="ECO:0000313" key="3">
    <source>
        <dbReference type="Proteomes" id="UP000515981"/>
    </source>
</evidence>
<accession>A0A7G9FUR8</accession>